<dbReference type="EMBL" id="CAJVPY010002576">
    <property type="protein sequence ID" value="CAG8565291.1"/>
    <property type="molecule type" value="Genomic_DNA"/>
</dbReference>
<dbReference type="PANTHER" id="PTHR24416">
    <property type="entry name" value="TYROSINE-PROTEIN KINASE RECEPTOR"/>
    <property type="match status" value="1"/>
</dbReference>
<dbReference type="AlphaFoldDB" id="A0A9N9BE68"/>
<dbReference type="InterPro" id="IPR020635">
    <property type="entry name" value="Tyr_kinase_cat_dom"/>
</dbReference>
<dbReference type="Proteomes" id="UP000789405">
    <property type="component" value="Unassembled WGS sequence"/>
</dbReference>
<reference evidence="2" key="1">
    <citation type="submission" date="2021-06" db="EMBL/GenBank/DDBJ databases">
        <authorList>
            <person name="Kallberg Y."/>
            <person name="Tangrot J."/>
            <person name="Rosling A."/>
        </authorList>
    </citation>
    <scope>NUCLEOTIDE SEQUENCE</scope>
    <source>
        <strain evidence="2">MA453B</strain>
    </source>
</reference>
<accession>A0A9N9BE68</accession>
<keyword evidence="3" id="KW-1185">Reference proteome</keyword>
<dbReference type="InterPro" id="IPR000719">
    <property type="entry name" value="Prot_kinase_dom"/>
</dbReference>
<dbReference type="PROSITE" id="PS50011">
    <property type="entry name" value="PROTEIN_KINASE_DOM"/>
    <property type="match status" value="1"/>
</dbReference>
<dbReference type="GO" id="GO:0007169">
    <property type="term" value="P:cell surface receptor protein tyrosine kinase signaling pathway"/>
    <property type="evidence" value="ECO:0007669"/>
    <property type="project" value="TreeGrafter"/>
</dbReference>
<dbReference type="GO" id="GO:0004714">
    <property type="term" value="F:transmembrane receptor protein tyrosine kinase activity"/>
    <property type="evidence" value="ECO:0007669"/>
    <property type="project" value="TreeGrafter"/>
</dbReference>
<dbReference type="InterPro" id="IPR011009">
    <property type="entry name" value="Kinase-like_dom_sf"/>
</dbReference>
<dbReference type="GO" id="GO:0005886">
    <property type="term" value="C:plasma membrane"/>
    <property type="evidence" value="ECO:0007669"/>
    <property type="project" value="TreeGrafter"/>
</dbReference>
<proteinExistence type="predicted"/>
<gene>
    <name evidence="2" type="ORF">DERYTH_LOCUS5937</name>
</gene>
<feature type="domain" description="Protein kinase" evidence="1">
    <location>
        <begin position="41"/>
        <end position="262"/>
    </location>
</feature>
<dbReference type="SMART" id="SM00219">
    <property type="entry name" value="TyrKc"/>
    <property type="match status" value="1"/>
</dbReference>
<dbReference type="GO" id="GO:0043235">
    <property type="term" value="C:receptor complex"/>
    <property type="evidence" value="ECO:0007669"/>
    <property type="project" value="TreeGrafter"/>
</dbReference>
<comment type="caution">
    <text evidence="2">The sequence shown here is derived from an EMBL/GenBank/DDBJ whole genome shotgun (WGS) entry which is preliminary data.</text>
</comment>
<name>A0A9N9BE68_9GLOM</name>
<dbReference type="Gene3D" id="1.10.510.10">
    <property type="entry name" value="Transferase(Phosphotransferase) domain 1"/>
    <property type="match status" value="1"/>
</dbReference>
<sequence>MATCYYTQKVNSGNQDIDNLIKATHNNMFRFRLEWVPFCDFMDIKRIGIGGFSEVYTATWTKGIAKGWSRRRKEFCRIQNATVVLKVLKDSSTINSAFLKELQIIIKCHPNSDNHNNRLIQCYGVSKDPITNNYVFIMSYMSHGSLSEYLSNNFKNITWQMKLQFLRDIEINDLNTSIDLPDSKKHCIEFLLDNKSETKRRKLFNNGMYCIESDANITGLCTSSYQTIEREIPNSRLHVLSVSKALYQISTLGHLYKRQEKL</sequence>
<dbReference type="InterPro" id="IPR050122">
    <property type="entry name" value="RTK"/>
</dbReference>
<dbReference type="OrthoDB" id="333024at2759"/>
<dbReference type="InterPro" id="IPR001245">
    <property type="entry name" value="Ser-Thr/Tyr_kinase_cat_dom"/>
</dbReference>
<dbReference type="Pfam" id="PF07714">
    <property type="entry name" value="PK_Tyr_Ser-Thr"/>
    <property type="match status" value="1"/>
</dbReference>
<dbReference type="PANTHER" id="PTHR24416:SF631">
    <property type="entry name" value="SERINE_THREONINE_TYROSINE KINASE 1"/>
    <property type="match status" value="1"/>
</dbReference>
<organism evidence="2 3">
    <name type="scientific">Dentiscutata erythropus</name>
    <dbReference type="NCBI Taxonomy" id="1348616"/>
    <lineage>
        <taxon>Eukaryota</taxon>
        <taxon>Fungi</taxon>
        <taxon>Fungi incertae sedis</taxon>
        <taxon>Mucoromycota</taxon>
        <taxon>Glomeromycotina</taxon>
        <taxon>Glomeromycetes</taxon>
        <taxon>Diversisporales</taxon>
        <taxon>Gigasporaceae</taxon>
        <taxon>Dentiscutata</taxon>
    </lineage>
</organism>
<protein>
    <submittedName>
        <fullName evidence="2">8427_t:CDS:1</fullName>
    </submittedName>
</protein>
<dbReference type="SUPFAM" id="SSF56112">
    <property type="entry name" value="Protein kinase-like (PK-like)"/>
    <property type="match status" value="1"/>
</dbReference>
<evidence type="ECO:0000259" key="1">
    <source>
        <dbReference type="PROSITE" id="PS50011"/>
    </source>
</evidence>
<evidence type="ECO:0000313" key="2">
    <source>
        <dbReference type="EMBL" id="CAG8565291.1"/>
    </source>
</evidence>
<dbReference type="GO" id="GO:0005524">
    <property type="term" value="F:ATP binding"/>
    <property type="evidence" value="ECO:0007669"/>
    <property type="project" value="InterPro"/>
</dbReference>
<evidence type="ECO:0000313" key="3">
    <source>
        <dbReference type="Proteomes" id="UP000789405"/>
    </source>
</evidence>